<evidence type="ECO:0000313" key="2">
    <source>
        <dbReference type="EMBL" id="QNJ98498.1"/>
    </source>
</evidence>
<keyword evidence="1" id="KW-1133">Transmembrane helix</keyword>
<gene>
    <name evidence="2" type="ORF">ALE3EI_1951</name>
</gene>
<sequence>MKRKHISSGFKVPESYFSDLEDRVLTQLETQSLPKTSGFKTPDGYFGRMEEEVFTKAFQKEKQTKVISLFTRNHLYYAAGIAACIVLIVSIFKNDPGTSVETINLAAIETYIEAGNADIDSYDVVALLTDEEFENLLIDTQLVSEESLQTYLMENIDDMSLLIE</sequence>
<feature type="transmembrane region" description="Helical" evidence="1">
    <location>
        <begin position="75"/>
        <end position="92"/>
    </location>
</feature>
<reference evidence="2 3" key="1">
    <citation type="submission" date="2020-04" db="EMBL/GenBank/DDBJ databases">
        <title>Genome sequence of Altibacter aquimarinus strain ALE3EI.</title>
        <authorList>
            <person name="Oh H.-M."/>
            <person name="Jang D."/>
        </authorList>
    </citation>
    <scope>NUCLEOTIDE SEQUENCE [LARGE SCALE GENOMIC DNA]</scope>
    <source>
        <strain evidence="2 3">ALE3EI</strain>
    </source>
</reference>
<protein>
    <submittedName>
        <fullName evidence="2">Uncharacterized protein</fullName>
    </submittedName>
</protein>
<dbReference type="EMBL" id="CP052909">
    <property type="protein sequence ID" value="QNJ98498.1"/>
    <property type="molecule type" value="Genomic_DNA"/>
</dbReference>
<dbReference type="AlphaFoldDB" id="A0A7G8PVY2"/>
<name>A0A7G8PVY2_9FLAO</name>
<evidence type="ECO:0000313" key="3">
    <source>
        <dbReference type="Proteomes" id="UP000515514"/>
    </source>
</evidence>
<organism evidence="2 3">
    <name type="scientific">Constantimarinum furrinae</name>
    <dbReference type="NCBI Taxonomy" id="2562285"/>
    <lineage>
        <taxon>Bacteria</taxon>
        <taxon>Pseudomonadati</taxon>
        <taxon>Bacteroidota</taxon>
        <taxon>Flavobacteriia</taxon>
        <taxon>Flavobacteriales</taxon>
        <taxon>Flavobacteriaceae</taxon>
        <taxon>Altibacter/Constantimarinum group</taxon>
        <taxon>Constantimarinum</taxon>
    </lineage>
</organism>
<accession>A0A7G8PVY2</accession>
<keyword evidence="1" id="KW-0812">Transmembrane</keyword>
<keyword evidence="3" id="KW-1185">Reference proteome</keyword>
<evidence type="ECO:0000256" key="1">
    <source>
        <dbReference type="SAM" id="Phobius"/>
    </source>
</evidence>
<keyword evidence="1" id="KW-0472">Membrane</keyword>
<dbReference type="KEGG" id="alti:ALE3EI_1951"/>
<dbReference type="RefSeq" id="WP_186988197.1">
    <property type="nucleotide sequence ID" value="NZ_CP052909.1"/>
</dbReference>
<dbReference type="Proteomes" id="UP000515514">
    <property type="component" value="Chromosome"/>
</dbReference>
<proteinExistence type="predicted"/>